<name>A0A6A6NH04_HEVBR</name>
<dbReference type="Gene3D" id="3.90.550.10">
    <property type="entry name" value="Spore Coat Polysaccharide Biosynthesis Protein SpsA, Chain A"/>
    <property type="match status" value="1"/>
</dbReference>
<dbReference type="SUPFAM" id="SSF53448">
    <property type="entry name" value="Nucleotide-diphospho-sugar transferases"/>
    <property type="match status" value="1"/>
</dbReference>
<dbReference type="PANTHER" id="PTHR11183">
    <property type="entry name" value="GLYCOGENIN SUBFAMILY MEMBER"/>
    <property type="match status" value="1"/>
</dbReference>
<evidence type="ECO:0000256" key="12">
    <source>
        <dbReference type="ARBA" id="ARBA00023211"/>
    </source>
</evidence>
<keyword evidence="11" id="KW-0472">Membrane</keyword>
<dbReference type="EMBL" id="JAAGAX010000001">
    <property type="protein sequence ID" value="KAF2324386.1"/>
    <property type="molecule type" value="Genomic_DNA"/>
</dbReference>
<dbReference type="Proteomes" id="UP000467840">
    <property type="component" value="Chromosome 5"/>
</dbReference>
<evidence type="ECO:0000256" key="10">
    <source>
        <dbReference type="ARBA" id="ARBA00022989"/>
    </source>
</evidence>
<dbReference type="InterPro" id="IPR029044">
    <property type="entry name" value="Nucleotide-diphossugar_trans"/>
</dbReference>
<keyword evidence="16" id="KW-1185">Reference proteome</keyword>
<proteinExistence type="inferred from homology"/>
<dbReference type="CDD" id="cd02537">
    <property type="entry name" value="GT8_Glycogenin"/>
    <property type="match status" value="1"/>
</dbReference>
<keyword evidence="12" id="KW-0464">Manganese</keyword>
<organism evidence="15 16">
    <name type="scientific">Hevea brasiliensis</name>
    <name type="common">Para rubber tree</name>
    <name type="synonym">Siphonia brasiliensis</name>
    <dbReference type="NCBI Taxonomy" id="3981"/>
    <lineage>
        <taxon>Eukaryota</taxon>
        <taxon>Viridiplantae</taxon>
        <taxon>Streptophyta</taxon>
        <taxon>Embryophyta</taxon>
        <taxon>Tracheophyta</taxon>
        <taxon>Spermatophyta</taxon>
        <taxon>Magnoliopsida</taxon>
        <taxon>eudicotyledons</taxon>
        <taxon>Gunneridae</taxon>
        <taxon>Pentapetalae</taxon>
        <taxon>rosids</taxon>
        <taxon>fabids</taxon>
        <taxon>Malpighiales</taxon>
        <taxon>Euphorbiaceae</taxon>
        <taxon>Crotonoideae</taxon>
        <taxon>Micrandreae</taxon>
        <taxon>Hevea</taxon>
    </lineage>
</organism>
<dbReference type="GO" id="GO:0016757">
    <property type="term" value="F:glycosyltransferase activity"/>
    <property type="evidence" value="ECO:0007669"/>
    <property type="project" value="UniProtKB-KW"/>
</dbReference>
<evidence type="ECO:0000313" key="16">
    <source>
        <dbReference type="Proteomes" id="UP000467840"/>
    </source>
</evidence>
<evidence type="ECO:0000256" key="9">
    <source>
        <dbReference type="ARBA" id="ARBA00022968"/>
    </source>
</evidence>
<dbReference type="GO" id="GO:0046872">
    <property type="term" value="F:metal ion binding"/>
    <property type="evidence" value="ECO:0007669"/>
    <property type="project" value="UniProtKB-KW"/>
</dbReference>
<keyword evidence="4" id="KW-0934">Plastid</keyword>
<evidence type="ECO:0000256" key="1">
    <source>
        <dbReference type="ARBA" id="ARBA00004229"/>
    </source>
</evidence>
<keyword evidence="10" id="KW-1133">Transmembrane helix</keyword>
<dbReference type="GO" id="GO:0071555">
    <property type="term" value="P:cell wall organization"/>
    <property type="evidence" value="ECO:0007669"/>
    <property type="project" value="UniProtKB-KW"/>
</dbReference>
<gene>
    <name evidence="15" type="ORF">GH714_013415</name>
</gene>
<dbReference type="InterPro" id="IPR050587">
    <property type="entry name" value="GNT1/Glycosyltrans_8"/>
</dbReference>
<accession>A0A6A6NH04</accession>
<dbReference type="GO" id="GO:0009507">
    <property type="term" value="C:chloroplast"/>
    <property type="evidence" value="ECO:0007669"/>
    <property type="project" value="UniProtKB-SubCell"/>
</dbReference>
<evidence type="ECO:0000256" key="6">
    <source>
        <dbReference type="ARBA" id="ARBA00022679"/>
    </source>
</evidence>
<evidence type="ECO:0000256" key="8">
    <source>
        <dbReference type="ARBA" id="ARBA00022723"/>
    </source>
</evidence>
<dbReference type="GO" id="GO:0015031">
    <property type="term" value="P:protein transport"/>
    <property type="evidence" value="ECO:0007669"/>
    <property type="project" value="InterPro"/>
</dbReference>
<evidence type="ECO:0000256" key="14">
    <source>
        <dbReference type="ARBA" id="ARBA00038162"/>
    </source>
</evidence>
<evidence type="ECO:0000256" key="11">
    <source>
        <dbReference type="ARBA" id="ARBA00023136"/>
    </source>
</evidence>
<dbReference type="InterPro" id="IPR007378">
    <property type="entry name" value="Tic22-like"/>
</dbReference>
<keyword evidence="13" id="KW-0961">Cell wall biogenesis/degradation</keyword>
<keyword evidence="6" id="KW-0808">Transferase</keyword>
<keyword evidence="8" id="KW-0479">Metal-binding</keyword>
<dbReference type="Gene3D" id="3.40.1350.100">
    <property type="match status" value="1"/>
</dbReference>
<evidence type="ECO:0000313" key="15">
    <source>
        <dbReference type="EMBL" id="KAF2324386.1"/>
    </source>
</evidence>
<keyword evidence="9" id="KW-0735">Signal-anchor</keyword>
<dbReference type="Pfam" id="PF01501">
    <property type="entry name" value="Glyco_transf_8"/>
    <property type="match status" value="1"/>
</dbReference>
<keyword evidence="3" id="KW-0150">Chloroplast</keyword>
<protein>
    <recommendedName>
        <fullName evidence="17">Hexosyltransferase</fullName>
    </recommendedName>
</protein>
<evidence type="ECO:0000256" key="4">
    <source>
        <dbReference type="ARBA" id="ARBA00022640"/>
    </source>
</evidence>
<sequence length="738" mass="85559">MEPSNPLLSLSTFIHQQCHRLGAELATRLGDTTRALTANLQLGPTTGRFPTAPLFASVSLPKHTAAAIILSSDLVAKTLAGTAVFTVRLRRRELRSEAKVVPITLDQVYVLKVEGIAFWFLPDPVQIKNALELKAADVKSGFDGVPVFQSDDLVVKKKNKRYCPMYFQKEDIEKELSKVGSLEDVLRKMEMSEKISGWEDLIFIPPGKSHSQHIQEMETSVKMKAVLEETEINTPKPRGNMTKIEVPSFMKNMGKGMKIGMVNMDEDDDVSDWKKHGETIPIHFERVSEYFKWKDLFPEWIDEEEENEGMSCPEIPMPDFKAYDNMDIIVAKLPCKYPQELWNREVFRLQVHLIAANLAVKKGRGDWSWKTKVLFWSRCRPMLELFRCNDLVRQEGDWWLYEPEMWRLEQKVSLPIGSCKLALPLWAEGIDEVYDLSKIQSTARRTRREAYATVLHSSESYVCGAIALAQSLRQTGTKRDLILLLDKSISQPKREALAAAGWKIRLIKRIRNPRAEKHSYNEYNYSKFRLWQLTDYDKIIFIDSDILVLRNLDILFHFPEMTATGNDIWFFNSGIMVIEPSNCTFKILMNHRNDIISYNGGDQGFLNEVFVWWHRLPKRVNFLKNFWANTTLEASVKNELFGADPPKVYSIHYLGFKPWNCFRDYDCNWNIGYQRVYASDVAHKRWWKFHDGMDENLQKLCGLTKQRKLELDWESRVARRSGFSDALEDNITDPRLNI</sequence>
<comment type="similarity">
    <text evidence="14">Belongs to the glycosyltransferase 8 family. Glycogenin subfamily.</text>
</comment>
<comment type="subcellular location">
    <subcellularLocation>
        <location evidence="2">Golgi apparatus membrane</location>
        <topology evidence="2">Single-pass type II membrane protein</topology>
    </subcellularLocation>
    <subcellularLocation>
        <location evidence="1">Plastid</location>
        <location evidence="1">Chloroplast</location>
    </subcellularLocation>
</comment>
<evidence type="ECO:0000256" key="13">
    <source>
        <dbReference type="ARBA" id="ARBA00023316"/>
    </source>
</evidence>
<dbReference type="FunFam" id="3.90.550.10:FF:000018">
    <property type="entry name" value="Hexosyltransferase"/>
    <property type="match status" value="1"/>
</dbReference>
<comment type="caution">
    <text evidence="15">The sequence shown here is derived from an EMBL/GenBank/DDBJ whole genome shotgun (WGS) entry which is preliminary data.</text>
</comment>
<evidence type="ECO:0000256" key="7">
    <source>
        <dbReference type="ARBA" id="ARBA00022692"/>
    </source>
</evidence>
<dbReference type="AlphaFoldDB" id="A0A6A6NH04"/>
<dbReference type="GO" id="GO:0000139">
    <property type="term" value="C:Golgi membrane"/>
    <property type="evidence" value="ECO:0007669"/>
    <property type="project" value="UniProtKB-SubCell"/>
</dbReference>
<dbReference type="Pfam" id="PF04278">
    <property type="entry name" value="Tic22"/>
    <property type="match status" value="1"/>
</dbReference>
<evidence type="ECO:0000256" key="2">
    <source>
        <dbReference type="ARBA" id="ARBA00004323"/>
    </source>
</evidence>
<evidence type="ECO:0000256" key="5">
    <source>
        <dbReference type="ARBA" id="ARBA00022676"/>
    </source>
</evidence>
<evidence type="ECO:0000256" key="3">
    <source>
        <dbReference type="ARBA" id="ARBA00022528"/>
    </source>
</evidence>
<dbReference type="InterPro" id="IPR002495">
    <property type="entry name" value="Glyco_trans_8"/>
</dbReference>
<reference evidence="15 16" key="1">
    <citation type="journal article" date="2020" name="Mol. Plant">
        <title>The Chromosome-Based Rubber Tree Genome Provides New Insights into Spurge Genome Evolution and Rubber Biosynthesis.</title>
        <authorList>
            <person name="Liu J."/>
            <person name="Shi C."/>
            <person name="Shi C.C."/>
            <person name="Li W."/>
            <person name="Zhang Q.J."/>
            <person name="Zhang Y."/>
            <person name="Li K."/>
            <person name="Lu H.F."/>
            <person name="Shi C."/>
            <person name="Zhu S.T."/>
            <person name="Xiao Z.Y."/>
            <person name="Nan H."/>
            <person name="Yue Y."/>
            <person name="Zhu X.G."/>
            <person name="Wu Y."/>
            <person name="Hong X.N."/>
            <person name="Fan G.Y."/>
            <person name="Tong Y."/>
            <person name="Zhang D."/>
            <person name="Mao C.L."/>
            <person name="Liu Y.L."/>
            <person name="Hao S.J."/>
            <person name="Liu W.Q."/>
            <person name="Lv M.Q."/>
            <person name="Zhang H.B."/>
            <person name="Liu Y."/>
            <person name="Hu-Tang G.R."/>
            <person name="Wang J.P."/>
            <person name="Wang J.H."/>
            <person name="Sun Y.H."/>
            <person name="Ni S.B."/>
            <person name="Chen W.B."/>
            <person name="Zhang X.C."/>
            <person name="Jiao Y.N."/>
            <person name="Eichler E.E."/>
            <person name="Li G.H."/>
            <person name="Liu X."/>
            <person name="Gao L.Z."/>
        </authorList>
    </citation>
    <scope>NUCLEOTIDE SEQUENCE [LARGE SCALE GENOMIC DNA]</scope>
    <source>
        <strain evidence="16">cv. GT1</strain>
        <tissue evidence="15">Leaf</tissue>
    </source>
</reference>
<evidence type="ECO:0008006" key="17">
    <source>
        <dbReference type="Google" id="ProtNLM"/>
    </source>
</evidence>
<keyword evidence="5" id="KW-0328">Glycosyltransferase</keyword>
<keyword evidence="7" id="KW-0812">Transmembrane</keyword>